<comment type="caution">
    <text evidence="1">The sequence shown here is derived from an EMBL/GenBank/DDBJ whole genome shotgun (WGS) entry which is preliminary data.</text>
</comment>
<sequence length="92" mass="10150">MIHSRASCCCPVHWWVPGEGQNGPSDHLRLYHPITFGGAANQPTKQQPIAPARTGLTADGSHLLPLKSRTSKEHISLEYEYSHLLPLKSILV</sequence>
<gene>
    <name evidence="1" type="ORF">RRG08_026793</name>
</gene>
<evidence type="ECO:0000313" key="2">
    <source>
        <dbReference type="Proteomes" id="UP001283361"/>
    </source>
</evidence>
<keyword evidence="2" id="KW-1185">Reference proteome</keyword>
<accession>A0AAE1AQK9</accession>
<dbReference type="Proteomes" id="UP001283361">
    <property type="component" value="Unassembled WGS sequence"/>
</dbReference>
<name>A0AAE1AQK9_9GAST</name>
<protein>
    <submittedName>
        <fullName evidence="1">Uncharacterized protein</fullName>
    </submittedName>
</protein>
<reference evidence="1" key="1">
    <citation type="journal article" date="2023" name="G3 (Bethesda)">
        <title>A reference genome for the long-term kleptoplast-retaining sea slug Elysia crispata morphotype clarki.</title>
        <authorList>
            <person name="Eastman K.E."/>
            <person name="Pendleton A.L."/>
            <person name="Shaikh M.A."/>
            <person name="Suttiyut T."/>
            <person name="Ogas R."/>
            <person name="Tomko P."/>
            <person name="Gavelis G."/>
            <person name="Widhalm J.R."/>
            <person name="Wisecaver J.H."/>
        </authorList>
    </citation>
    <scope>NUCLEOTIDE SEQUENCE</scope>
    <source>
        <strain evidence="1">ECLA1</strain>
    </source>
</reference>
<dbReference type="AlphaFoldDB" id="A0AAE1AQK9"/>
<organism evidence="1 2">
    <name type="scientific">Elysia crispata</name>
    <name type="common">lettuce slug</name>
    <dbReference type="NCBI Taxonomy" id="231223"/>
    <lineage>
        <taxon>Eukaryota</taxon>
        <taxon>Metazoa</taxon>
        <taxon>Spiralia</taxon>
        <taxon>Lophotrochozoa</taxon>
        <taxon>Mollusca</taxon>
        <taxon>Gastropoda</taxon>
        <taxon>Heterobranchia</taxon>
        <taxon>Euthyneura</taxon>
        <taxon>Panpulmonata</taxon>
        <taxon>Sacoglossa</taxon>
        <taxon>Placobranchoidea</taxon>
        <taxon>Plakobranchidae</taxon>
        <taxon>Elysia</taxon>
    </lineage>
</organism>
<dbReference type="EMBL" id="JAWDGP010001428">
    <property type="protein sequence ID" value="KAK3791890.1"/>
    <property type="molecule type" value="Genomic_DNA"/>
</dbReference>
<proteinExistence type="predicted"/>
<evidence type="ECO:0000313" key="1">
    <source>
        <dbReference type="EMBL" id="KAK3791890.1"/>
    </source>
</evidence>